<dbReference type="GO" id="GO:0050270">
    <property type="term" value="F:S-adenosylhomocysteine deaminase activity"/>
    <property type="evidence" value="ECO:0007669"/>
    <property type="project" value="UniProtKB-UniRule"/>
</dbReference>
<dbReference type="Gene3D" id="2.30.40.10">
    <property type="entry name" value="Urease, subunit C, domain 1"/>
    <property type="match status" value="1"/>
</dbReference>
<feature type="domain" description="Amidohydrolase-related" evidence="5">
    <location>
        <begin position="60"/>
        <end position="403"/>
    </location>
</feature>
<dbReference type="InterPro" id="IPR006680">
    <property type="entry name" value="Amidohydro-rel"/>
</dbReference>
<comment type="caution">
    <text evidence="4">Lacks conserved residue(s) required for the propagation of feature annotation.</text>
</comment>
<comment type="catalytic activity">
    <reaction evidence="4">
        <text>S-adenosyl-L-homocysteine + H2O + H(+) = S-inosyl-L-homocysteine + NH4(+)</text>
        <dbReference type="Rhea" id="RHEA:20716"/>
        <dbReference type="ChEBI" id="CHEBI:15377"/>
        <dbReference type="ChEBI" id="CHEBI:15378"/>
        <dbReference type="ChEBI" id="CHEBI:28938"/>
        <dbReference type="ChEBI" id="CHEBI:57856"/>
        <dbReference type="ChEBI" id="CHEBI:57985"/>
        <dbReference type="EC" id="3.5.4.28"/>
    </reaction>
</comment>
<evidence type="ECO:0000256" key="3">
    <source>
        <dbReference type="ARBA" id="ARBA00022833"/>
    </source>
</evidence>
<dbReference type="Proteomes" id="UP000236642">
    <property type="component" value="Unassembled WGS sequence"/>
</dbReference>
<dbReference type="InterPro" id="IPR050287">
    <property type="entry name" value="MTA/SAH_deaminase"/>
</dbReference>
<evidence type="ECO:0000259" key="5">
    <source>
        <dbReference type="Pfam" id="PF01979"/>
    </source>
</evidence>
<dbReference type="PANTHER" id="PTHR43794">
    <property type="entry name" value="AMINOHYDROLASE SSNA-RELATED"/>
    <property type="match status" value="1"/>
</dbReference>
<dbReference type="InterPro" id="IPR011059">
    <property type="entry name" value="Metal-dep_hydrolase_composite"/>
</dbReference>
<keyword evidence="3 4" id="KW-0862">Zinc</keyword>
<dbReference type="GO" id="GO:0046872">
    <property type="term" value="F:metal ion binding"/>
    <property type="evidence" value="ECO:0007669"/>
    <property type="project" value="UniProtKB-KW"/>
</dbReference>
<feature type="binding site" evidence="4">
    <location>
        <position position="300"/>
    </location>
    <ligand>
        <name>Zn(2+)</name>
        <dbReference type="ChEBI" id="CHEBI:29105"/>
    </ligand>
</feature>
<dbReference type="SUPFAM" id="SSF51556">
    <property type="entry name" value="Metallo-dependent hydrolases"/>
    <property type="match status" value="1"/>
</dbReference>
<feature type="binding site" evidence="4">
    <location>
        <position position="70"/>
    </location>
    <ligand>
        <name>Zn(2+)</name>
        <dbReference type="ChEBI" id="CHEBI:29105"/>
    </ligand>
</feature>
<dbReference type="EMBL" id="BEHY01000011">
    <property type="protein sequence ID" value="GBD08499.1"/>
    <property type="molecule type" value="Genomic_DNA"/>
</dbReference>
<name>A0A2H5Y4X0_9CHLR</name>
<sequence>MRYDLLIRQVTVVDPEPEGVKVQAGQDILIQGSRIAAVQPTGQIDPASAARVLPGDGMVAMPGLINTHAHAAMVLFRGSAEDVPIEEWFNDYIWAMETNLTPEDIYWGALLAAAEMIEGGITTVADHYFEMDRVAEAFVAAGLRAHLAWAMFGQNPREELERTAAFAARWHGAAEDRIRVWMGPHAPYTCPYEFLQEVAREAKRLGLGVHIHVSETADQVQSSLQHHGVTPIRLLERAGLMEGRLLCAHAAHATPEDLSLMASHRVGVAHCPKTFLKLAAGIAPVTAMRQAGIPVGLGTDGAASNNTLDLWEQMRLAALLQKHERRDARALPLHEALTMATRDGARALGEEDRLGRVAPGYLADLILIRLDGVHVQPVHRVEAALVYAVRASDVDTVIVNGRVLMEGRRLLTLDKEEILRQVQARADRLVQRAHGRRLQTYR</sequence>
<feature type="binding site" evidence="4">
    <location>
        <position position="215"/>
    </location>
    <ligand>
        <name>substrate</name>
    </ligand>
</feature>
<reference evidence="7" key="1">
    <citation type="submission" date="2017-09" db="EMBL/GenBank/DDBJ databases">
        <title>Metaegenomics of thermophilic ammonia-oxidizing enrichment culture.</title>
        <authorList>
            <person name="Kato S."/>
            <person name="Suzuki K."/>
        </authorList>
    </citation>
    <scope>NUCLEOTIDE SEQUENCE [LARGE SCALE GENOMIC DNA]</scope>
</reference>
<feature type="binding site" evidence="4">
    <location>
        <position position="300"/>
    </location>
    <ligand>
        <name>substrate</name>
    </ligand>
</feature>
<feature type="binding site" evidence="4">
    <location>
        <position position="212"/>
    </location>
    <ligand>
        <name>Zn(2+)</name>
        <dbReference type="ChEBI" id="CHEBI:29105"/>
    </ligand>
</feature>
<organism evidence="6 7">
    <name type="scientific">Candidatus Thermoflexus japonica</name>
    <dbReference type="NCBI Taxonomy" id="2035417"/>
    <lineage>
        <taxon>Bacteria</taxon>
        <taxon>Bacillati</taxon>
        <taxon>Chloroflexota</taxon>
        <taxon>Thermoflexia</taxon>
        <taxon>Thermoflexales</taxon>
        <taxon>Thermoflexaceae</taxon>
        <taxon>Thermoflexus</taxon>
    </lineage>
</organism>
<dbReference type="EC" id="3.5.4.28" evidence="4"/>
<dbReference type="Pfam" id="PF01979">
    <property type="entry name" value="Amidohydro_1"/>
    <property type="match status" value="1"/>
</dbReference>
<feature type="binding site" evidence="4">
    <location>
        <position position="97"/>
    </location>
    <ligand>
        <name>substrate</name>
    </ligand>
</feature>
<evidence type="ECO:0000256" key="2">
    <source>
        <dbReference type="ARBA" id="ARBA00022801"/>
    </source>
</evidence>
<dbReference type="CDD" id="cd01298">
    <property type="entry name" value="ATZ_TRZ_like"/>
    <property type="match status" value="1"/>
</dbReference>
<comment type="catalytic activity">
    <reaction evidence="4">
        <text>S-methyl-5'-thioadenosine + H2O + H(+) = S-methyl-5'-thioinosine + NH4(+)</text>
        <dbReference type="Rhea" id="RHEA:25025"/>
        <dbReference type="ChEBI" id="CHEBI:15377"/>
        <dbReference type="ChEBI" id="CHEBI:15378"/>
        <dbReference type="ChEBI" id="CHEBI:17509"/>
        <dbReference type="ChEBI" id="CHEBI:28938"/>
        <dbReference type="ChEBI" id="CHEBI:48595"/>
        <dbReference type="EC" id="3.5.4.31"/>
    </reaction>
</comment>
<keyword evidence="1 4" id="KW-0479">Metal-binding</keyword>
<comment type="function">
    <text evidence="4">Catalyzes the deamination of 5-methylthioadenosine and S-adenosyl-L-homocysteine into 5-methylthioinosine and S-inosyl-L-homocysteine, respectively. Is also able to deaminate adenosine.</text>
</comment>
<dbReference type="PANTHER" id="PTHR43794:SF11">
    <property type="entry name" value="AMIDOHYDROLASE-RELATED DOMAIN-CONTAINING PROTEIN"/>
    <property type="match status" value="1"/>
</dbReference>
<gene>
    <name evidence="4 6" type="primary">mtaD</name>
    <name evidence="6" type="ORF">HRbin22_00739</name>
</gene>
<dbReference type="Gene3D" id="3.20.20.140">
    <property type="entry name" value="Metal-dependent hydrolases"/>
    <property type="match status" value="1"/>
</dbReference>
<evidence type="ECO:0000313" key="7">
    <source>
        <dbReference type="Proteomes" id="UP000236642"/>
    </source>
</evidence>
<dbReference type="InterPro" id="IPR023512">
    <property type="entry name" value="Deaminase_MtaD/DadD"/>
</dbReference>
<dbReference type="AlphaFoldDB" id="A0A2H5Y4X0"/>
<dbReference type="EC" id="3.5.4.31" evidence="4"/>
<comment type="caution">
    <text evidence="6">The sequence shown here is derived from an EMBL/GenBank/DDBJ whole genome shotgun (WGS) entry which is preliminary data.</text>
</comment>
<proteinExistence type="inferred from homology"/>
<protein>
    <recommendedName>
        <fullName evidence="4">5-methylthioadenosine/S-adenosylhomocysteine deaminase</fullName>
        <shortName evidence="4">MTA/SAH deaminase</shortName>
        <ecNumber evidence="4">3.5.4.28</ecNumber>
        <ecNumber evidence="4">3.5.4.31</ecNumber>
    </recommendedName>
</protein>
<comment type="similarity">
    <text evidence="4">Belongs to the metallo-dependent hydrolases superfamily. MTA/SAH deaminase family.</text>
</comment>
<evidence type="ECO:0000313" key="6">
    <source>
        <dbReference type="EMBL" id="GBD08499.1"/>
    </source>
</evidence>
<dbReference type="InterPro" id="IPR032466">
    <property type="entry name" value="Metal_Hydrolase"/>
</dbReference>
<keyword evidence="2 4" id="KW-0378">Hydrolase</keyword>
<dbReference type="FunFam" id="3.20.20.140:FF:000014">
    <property type="entry name" value="5-methylthioadenosine/S-adenosylhomocysteine deaminase"/>
    <property type="match status" value="1"/>
</dbReference>
<dbReference type="GO" id="GO:0090614">
    <property type="term" value="F:5'-methylthioadenosine deaminase activity"/>
    <property type="evidence" value="ECO:0007669"/>
    <property type="project" value="UniProtKB-UniRule"/>
</dbReference>
<evidence type="ECO:0000256" key="4">
    <source>
        <dbReference type="HAMAP-Rule" id="MF_01281"/>
    </source>
</evidence>
<accession>A0A2H5Y4X0</accession>
<feature type="binding site" evidence="4">
    <location>
        <position position="68"/>
    </location>
    <ligand>
        <name>Zn(2+)</name>
        <dbReference type="ChEBI" id="CHEBI:29105"/>
    </ligand>
</feature>
<feature type="binding site" evidence="4">
    <location>
        <position position="185"/>
    </location>
    <ligand>
        <name>substrate</name>
    </ligand>
</feature>
<dbReference type="HAMAP" id="MF_01281">
    <property type="entry name" value="MTA_SAH_deamin"/>
    <property type="match status" value="1"/>
</dbReference>
<comment type="cofactor">
    <cofactor evidence="4">
        <name>Zn(2+)</name>
        <dbReference type="ChEBI" id="CHEBI:29105"/>
    </cofactor>
    <text evidence="4">Binds 1 zinc ion per subunit.</text>
</comment>
<dbReference type="SUPFAM" id="SSF51338">
    <property type="entry name" value="Composite domain of metallo-dependent hydrolases"/>
    <property type="match status" value="2"/>
</dbReference>
<evidence type="ECO:0000256" key="1">
    <source>
        <dbReference type="ARBA" id="ARBA00022723"/>
    </source>
</evidence>